<dbReference type="InterPro" id="IPR053163">
    <property type="entry name" value="HTH-type_regulator_Rgg"/>
</dbReference>
<reference evidence="1" key="2">
    <citation type="submission" date="2022-10" db="EMBL/GenBank/DDBJ databases">
        <authorList>
            <person name="Kostovova I."/>
            <person name="Moravkova M."/>
            <person name="Pechar R."/>
        </authorList>
    </citation>
    <scope>NUCLEOTIDE SEQUENCE</scope>
    <source>
        <strain evidence="1">M356A</strain>
    </source>
</reference>
<dbReference type="PANTHER" id="PTHR37038">
    <property type="entry name" value="TRANSCRIPTIONAL REGULATOR-RELATED"/>
    <property type="match status" value="1"/>
</dbReference>
<reference evidence="1" key="1">
    <citation type="journal article" date="2022" name="Microorganisms">
        <title>Antibiotic Susceptibility, Resistance Gene Determinants and Corresponding Genomic Regions in Lactobacillus amylovorus Isolates Derived from Wild Boars and Domestic Pigs.</title>
        <authorList>
            <person name="Moravkova M."/>
            <person name="Kostovova I."/>
            <person name="Kavanova K."/>
            <person name="Pechar R."/>
            <person name="Stanek S."/>
            <person name="Brychta A."/>
            <person name="Zeman M."/>
            <person name="Kubasova T."/>
        </authorList>
    </citation>
    <scope>NUCLEOTIDE SEQUENCE</scope>
    <source>
        <strain evidence="1">M356A</strain>
    </source>
</reference>
<dbReference type="Proteomes" id="UP001143700">
    <property type="component" value="Unassembled WGS sequence"/>
</dbReference>
<dbReference type="InterPro" id="IPR010982">
    <property type="entry name" value="Lambda_DNA-bd_dom_sf"/>
</dbReference>
<dbReference type="AlphaFoldDB" id="A0A9X4ACK9"/>
<evidence type="ECO:0000313" key="1">
    <source>
        <dbReference type="EMBL" id="MDB6261406.1"/>
    </source>
</evidence>
<proteinExistence type="predicted"/>
<sequence>MKQIIDPTYGRQFRKMRKSKHINLINACGNITSKSSLARWENGADNLSWNQVINLLTYNHIQLAEFIRKSASKNLDELLNPIAVAYNANQVPILKEYATGALNKYNEHPSKKNLFQAAIACNYYQDLSATDLASDTLKEKLTEHFHQIIEDKNVWQYEDIFYFGNTVLLFSPKNLYQIAFNLIDFIQVHNISAKEWYGFALNMVLNADFALIKIDSVRASRLLTNFDELDIKDIYSLTNIRKKFMRCLLEYIQDHSNTSVAKLISYLDFFNMTDLKHDFQVAFDQIKQIYG</sequence>
<gene>
    <name evidence="1" type="ORF">ODV15_02305</name>
</gene>
<dbReference type="EMBL" id="JAOTGU010000002">
    <property type="protein sequence ID" value="MDB6261406.1"/>
    <property type="molecule type" value="Genomic_DNA"/>
</dbReference>
<dbReference type="SUPFAM" id="SSF47413">
    <property type="entry name" value="lambda repressor-like DNA-binding domains"/>
    <property type="match status" value="1"/>
</dbReference>
<evidence type="ECO:0000313" key="2">
    <source>
        <dbReference type="Proteomes" id="UP001143700"/>
    </source>
</evidence>
<dbReference type="GO" id="GO:0003677">
    <property type="term" value="F:DNA binding"/>
    <property type="evidence" value="ECO:0007669"/>
    <property type="project" value="InterPro"/>
</dbReference>
<organism evidence="1 2">
    <name type="scientific">Lactobacillus amylovorus</name>
    <dbReference type="NCBI Taxonomy" id="1604"/>
    <lineage>
        <taxon>Bacteria</taxon>
        <taxon>Bacillati</taxon>
        <taxon>Bacillota</taxon>
        <taxon>Bacilli</taxon>
        <taxon>Lactobacillales</taxon>
        <taxon>Lactobacillaceae</taxon>
        <taxon>Lactobacillus</taxon>
    </lineage>
</organism>
<comment type="caution">
    <text evidence="1">The sequence shown here is derived from an EMBL/GenBank/DDBJ whole genome shotgun (WGS) entry which is preliminary data.</text>
</comment>
<protein>
    <submittedName>
        <fullName evidence="1">Transcriptional regulator</fullName>
    </submittedName>
</protein>
<name>A0A9X4ACK9_LACAM</name>
<accession>A0A9X4ACK9</accession>
<dbReference type="RefSeq" id="WP_271869582.1">
    <property type="nucleotide sequence ID" value="NZ_JAOTGU010000002.1"/>
</dbReference>